<evidence type="ECO:0000313" key="1">
    <source>
        <dbReference type="EMBL" id="MPM88397.1"/>
    </source>
</evidence>
<proteinExistence type="predicted"/>
<name>A0A645DGK6_9ZZZZ</name>
<gene>
    <name evidence="1" type="ORF">SDC9_135500</name>
</gene>
<protein>
    <submittedName>
        <fullName evidence="1">Uncharacterized protein</fullName>
    </submittedName>
</protein>
<dbReference type="EMBL" id="VSSQ01036020">
    <property type="protein sequence ID" value="MPM88397.1"/>
    <property type="molecule type" value="Genomic_DNA"/>
</dbReference>
<accession>A0A645DGK6</accession>
<comment type="caution">
    <text evidence="1">The sequence shown here is derived from an EMBL/GenBank/DDBJ whole genome shotgun (WGS) entry which is preliminary data.</text>
</comment>
<dbReference type="AlphaFoldDB" id="A0A645DGK6"/>
<organism evidence="1">
    <name type="scientific">bioreactor metagenome</name>
    <dbReference type="NCBI Taxonomy" id="1076179"/>
    <lineage>
        <taxon>unclassified sequences</taxon>
        <taxon>metagenomes</taxon>
        <taxon>ecological metagenomes</taxon>
    </lineage>
</organism>
<reference evidence="1" key="1">
    <citation type="submission" date="2019-08" db="EMBL/GenBank/DDBJ databases">
        <authorList>
            <person name="Kucharzyk K."/>
            <person name="Murdoch R.W."/>
            <person name="Higgins S."/>
            <person name="Loffler F."/>
        </authorList>
    </citation>
    <scope>NUCLEOTIDE SEQUENCE</scope>
</reference>
<sequence>MTHNVPSRHVVSVFLGVVFIEKVGNGDADTGFGGKIVESRIIENKMI</sequence>